<dbReference type="KEGG" id="plyc:GXP70_18920"/>
<dbReference type="SUPFAM" id="SSF158622">
    <property type="entry name" value="YheA/YmcA-like"/>
    <property type="match status" value="1"/>
</dbReference>
<dbReference type="Pfam" id="PF06133">
    <property type="entry name" value="Com_YlbF"/>
    <property type="match status" value="1"/>
</dbReference>
<organism evidence="1 2">
    <name type="scientific">Paenibacillus lycopersici</name>
    <dbReference type="NCBI Taxonomy" id="2704462"/>
    <lineage>
        <taxon>Bacteria</taxon>
        <taxon>Bacillati</taxon>
        <taxon>Bacillota</taxon>
        <taxon>Bacilli</taxon>
        <taxon>Bacillales</taxon>
        <taxon>Paenibacillaceae</taxon>
        <taxon>Paenibacillus</taxon>
    </lineage>
</organism>
<protein>
    <submittedName>
        <fullName evidence="1">YlbF family regulator</fullName>
    </submittedName>
</protein>
<dbReference type="InterPro" id="IPR010368">
    <property type="entry name" value="Com_YlbF"/>
</dbReference>
<keyword evidence="2" id="KW-1185">Reference proteome</keyword>
<name>A0A6C0FYV6_9BACL</name>
<accession>A0A6C0FYV6</accession>
<dbReference type="PANTHER" id="PTHR38448">
    <property type="entry name" value="REGULATORY PROTEIN YLBF-RELATED"/>
    <property type="match status" value="1"/>
</dbReference>
<evidence type="ECO:0000313" key="2">
    <source>
        <dbReference type="Proteomes" id="UP000476064"/>
    </source>
</evidence>
<sequence>METLPLSDPAAHELDLPLYESFDSFESGDSTSLDMGQLLLRAYDIGDLVNQSAEVAEYAYWKTVVDEHEQVRELVKKFAKAKELFADCERFGRFHPDYHAAKDKVKEVEAQLNGIECVSRFKAAEQAVDDLLLAIATEIAGAVSETIKVPSNDPLPKGGGCGGGGSCSCGSGGCG</sequence>
<evidence type="ECO:0000313" key="1">
    <source>
        <dbReference type="EMBL" id="QHT61847.1"/>
    </source>
</evidence>
<dbReference type="AlphaFoldDB" id="A0A6C0FYV6"/>
<dbReference type="InterPro" id="IPR052767">
    <property type="entry name" value="Bact_com_dev_regulator"/>
</dbReference>
<dbReference type="InterPro" id="IPR023378">
    <property type="entry name" value="YheA/YmcA-like_dom_sf"/>
</dbReference>
<reference evidence="1 2" key="1">
    <citation type="submission" date="2020-01" db="EMBL/GenBank/DDBJ databases">
        <title>Paenibacillus sp. nov., isolated from tomato rhizosphere.</title>
        <authorList>
            <person name="Weon H.-Y."/>
            <person name="Lee S.A."/>
        </authorList>
    </citation>
    <scope>NUCLEOTIDE SEQUENCE [LARGE SCALE GENOMIC DNA]</scope>
    <source>
        <strain evidence="1 2">12200R-189</strain>
    </source>
</reference>
<dbReference type="Gene3D" id="1.20.1500.10">
    <property type="entry name" value="YheA/YmcA-like"/>
    <property type="match status" value="1"/>
</dbReference>
<gene>
    <name evidence="1" type="ORF">GXP70_18920</name>
</gene>
<dbReference type="PANTHER" id="PTHR38448:SF2">
    <property type="entry name" value="REGULATORY PROTEIN YLBF"/>
    <property type="match status" value="1"/>
</dbReference>
<dbReference type="EMBL" id="CP048209">
    <property type="protein sequence ID" value="QHT61847.1"/>
    <property type="molecule type" value="Genomic_DNA"/>
</dbReference>
<dbReference type="Proteomes" id="UP000476064">
    <property type="component" value="Chromosome"/>
</dbReference>
<proteinExistence type="predicted"/>